<dbReference type="GeneID" id="87836297"/>
<proteinExistence type="predicted"/>
<comment type="caution">
    <text evidence="2">The sequence shown here is derived from an EMBL/GenBank/DDBJ whole genome shotgun (WGS) entry which is preliminary data.</text>
</comment>
<evidence type="ECO:0000256" key="1">
    <source>
        <dbReference type="SAM" id="MobiDB-lite"/>
    </source>
</evidence>
<feature type="region of interest" description="Disordered" evidence="1">
    <location>
        <begin position="193"/>
        <end position="214"/>
    </location>
</feature>
<name>A0AAE0HAV1_9PEZI</name>
<evidence type="ECO:0000313" key="2">
    <source>
        <dbReference type="EMBL" id="KAK3293128.1"/>
    </source>
</evidence>
<reference evidence="2" key="1">
    <citation type="journal article" date="2023" name="Mol. Phylogenet. Evol.">
        <title>Genome-scale phylogeny and comparative genomics of the fungal order Sordariales.</title>
        <authorList>
            <person name="Hensen N."/>
            <person name="Bonometti L."/>
            <person name="Westerberg I."/>
            <person name="Brannstrom I.O."/>
            <person name="Guillou S."/>
            <person name="Cros-Aarteil S."/>
            <person name="Calhoun S."/>
            <person name="Haridas S."/>
            <person name="Kuo A."/>
            <person name="Mondo S."/>
            <person name="Pangilinan J."/>
            <person name="Riley R."/>
            <person name="LaButti K."/>
            <person name="Andreopoulos B."/>
            <person name="Lipzen A."/>
            <person name="Chen C."/>
            <person name="Yan M."/>
            <person name="Daum C."/>
            <person name="Ng V."/>
            <person name="Clum A."/>
            <person name="Steindorff A."/>
            <person name="Ohm R.A."/>
            <person name="Martin F."/>
            <person name="Silar P."/>
            <person name="Natvig D.O."/>
            <person name="Lalanne C."/>
            <person name="Gautier V."/>
            <person name="Ament-Velasquez S.L."/>
            <person name="Kruys A."/>
            <person name="Hutchinson M.I."/>
            <person name="Powell A.J."/>
            <person name="Barry K."/>
            <person name="Miller A.N."/>
            <person name="Grigoriev I.V."/>
            <person name="Debuchy R."/>
            <person name="Gladieux P."/>
            <person name="Hiltunen Thoren M."/>
            <person name="Johannesson H."/>
        </authorList>
    </citation>
    <scope>NUCLEOTIDE SEQUENCE</scope>
    <source>
        <strain evidence="2">CBS 168.71</strain>
    </source>
</reference>
<dbReference type="RefSeq" id="XP_062656642.1">
    <property type="nucleotide sequence ID" value="XM_062799349.1"/>
</dbReference>
<reference evidence="2" key="2">
    <citation type="submission" date="2023-06" db="EMBL/GenBank/DDBJ databases">
        <authorList>
            <consortium name="Lawrence Berkeley National Laboratory"/>
            <person name="Haridas S."/>
            <person name="Hensen N."/>
            <person name="Bonometti L."/>
            <person name="Westerberg I."/>
            <person name="Brannstrom I.O."/>
            <person name="Guillou S."/>
            <person name="Cros-Aarteil S."/>
            <person name="Calhoun S."/>
            <person name="Kuo A."/>
            <person name="Mondo S."/>
            <person name="Pangilinan J."/>
            <person name="Riley R."/>
            <person name="Labutti K."/>
            <person name="Andreopoulos B."/>
            <person name="Lipzen A."/>
            <person name="Chen C."/>
            <person name="Yanf M."/>
            <person name="Daum C."/>
            <person name="Ng V."/>
            <person name="Clum A."/>
            <person name="Steindorff A."/>
            <person name="Ohm R."/>
            <person name="Martin F."/>
            <person name="Silar P."/>
            <person name="Natvig D."/>
            <person name="Lalanne C."/>
            <person name="Gautier V."/>
            <person name="Ament-Velasquez S.L."/>
            <person name="Kruys A."/>
            <person name="Hutchinson M.I."/>
            <person name="Powell A.J."/>
            <person name="Barry K."/>
            <person name="Miller A.N."/>
            <person name="Grigoriev I.V."/>
            <person name="Debuchy R."/>
            <person name="Gladieux P."/>
            <person name="Thoren M.H."/>
            <person name="Johannesson H."/>
        </authorList>
    </citation>
    <scope>NUCLEOTIDE SEQUENCE</scope>
    <source>
        <strain evidence="2">CBS 168.71</strain>
    </source>
</reference>
<organism evidence="2 3">
    <name type="scientific">Chaetomium fimeti</name>
    <dbReference type="NCBI Taxonomy" id="1854472"/>
    <lineage>
        <taxon>Eukaryota</taxon>
        <taxon>Fungi</taxon>
        <taxon>Dikarya</taxon>
        <taxon>Ascomycota</taxon>
        <taxon>Pezizomycotina</taxon>
        <taxon>Sordariomycetes</taxon>
        <taxon>Sordariomycetidae</taxon>
        <taxon>Sordariales</taxon>
        <taxon>Chaetomiaceae</taxon>
        <taxon>Chaetomium</taxon>
    </lineage>
</organism>
<keyword evidence="3" id="KW-1185">Reference proteome</keyword>
<gene>
    <name evidence="2" type="ORF">B0H64DRAFT_206473</name>
</gene>
<accession>A0AAE0HAV1</accession>
<dbReference type="AlphaFoldDB" id="A0AAE0HAV1"/>
<dbReference type="Proteomes" id="UP001278766">
    <property type="component" value="Unassembled WGS sequence"/>
</dbReference>
<dbReference type="EMBL" id="JAUEPN010000006">
    <property type="protein sequence ID" value="KAK3293128.1"/>
    <property type="molecule type" value="Genomic_DNA"/>
</dbReference>
<evidence type="ECO:0000313" key="3">
    <source>
        <dbReference type="Proteomes" id="UP001278766"/>
    </source>
</evidence>
<protein>
    <submittedName>
        <fullName evidence="2">Uncharacterized protein</fullName>
    </submittedName>
</protein>
<sequence>MSVTTSVCQAGRDVASRSLSRTQSVSHVSPPFGVWETSCGISSVADSHMPETFSVVGVAYKTRPCSSARLAPRGAPRNEASVTILCWPSSTDETMSQREGRAGFARSIIRARFRSHDAWHSPGCCVPPLCRHETAVSQDPVRWDSKRKGRHITRENEKRGCWWGIGRLTQPAHLDARLGHRRLKEPSFRARRMQPHPGLQRGNHATGWGVPPGPRNERLDGWVVESLVSILPDRKHQNGQVRTQRSDSKQFRERMNCAVRHGYYAVRHRYQKMAWWLDSPGPVGRRGHPQYLCTGSGCSPDSGVDP</sequence>